<evidence type="ECO:0000313" key="1">
    <source>
        <dbReference type="EMBL" id="AKH47778.1"/>
    </source>
</evidence>
<sequence length="50" mass="6054">MRYLQRYNLQKSRLHTFIIKKIANLHRNKRKRKATLTSKCGFFVSNKNTT</sequence>
<protein>
    <submittedName>
        <fullName evidence="1">Uncharacterized protein</fullName>
    </submittedName>
</protein>
<organism evidence="1">
    <name type="scientific">uncultured marine virus</name>
    <dbReference type="NCBI Taxonomy" id="186617"/>
    <lineage>
        <taxon>Viruses</taxon>
        <taxon>environmental samples</taxon>
    </lineage>
</organism>
<accession>A0A0F7L8A6</accession>
<reference evidence="1" key="1">
    <citation type="journal article" date="2015" name="Front. Microbiol.">
        <title>Combining genomic sequencing methods to explore viral diversity and reveal potential virus-host interactions.</title>
        <authorList>
            <person name="Chow C.E."/>
            <person name="Winget D.M."/>
            <person name="White R.A.III."/>
            <person name="Hallam S.J."/>
            <person name="Suttle C.A."/>
        </authorList>
    </citation>
    <scope>NUCLEOTIDE SEQUENCE</scope>
    <source>
        <strain evidence="1">Oxic1_3</strain>
    </source>
</reference>
<reference evidence="1" key="2">
    <citation type="submission" date="2015-03" db="EMBL/GenBank/DDBJ databases">
        <authorList>
            <person name="Chow C.-E.T."/>
            <person name="Winget D.M."/>
            <person name="White R.A.III."/>
            <person name="Hallam S.J."/>
            <person name="Suttle C.A."/>
        </authorList>
    </citation>
    <scope>NUCLEOTIDE SEQUENCE</scope>
    <source>
        <strain evidence="1">Oxic1_3</strain>
    </source>
</reference>
<proteinExistence type="predicted"/>
<name>A0A0F7L8A6_9VIRU</name>
<dbReference type="EMBL" id="KR029598">
    <property type="protein sequence ID" value="AKH47778.1"/>
    <property type="molecule type" value="Genomic_DNA"/>
</dbReference>